<dbReference type="Proteomes" id="UP000028725">
    <property type="component" value="Unassembled WGS sequence"/>
</dbReference>
<reference evidence="2 3" key="1">
    <citation type="submission" date="2014-04" db="EMBL/GenBank/DDBJ databases">
        <title>Genome assembly of Hyalangium minutum DSM 14724.</title>
        <authorList>
            <person name="Sharma G."/>
            <person name="Subramanian S."/>
        </authorList>
    </citation>
    <scope>NUCLEOTIDE SEQUENCE [LARGE SCALE GENOMIC DNA]</scope>
    <source>
        <strain evidence="2 3">DSM 14724</strain>
    </source>
</reference>
<organism evidence="2 3">
    <name type="scientific">Hyalangium minutum</name>
    <dbReference type="NCBI Taxonomy" id="394096"/>
    <lineage>
        <taxon>Bacteria</taxon>
        <taxon>Pseudomonadati</taxon>
        <taxon>Myxococcota</taxon>
        <taxon>Myxococcia</taxon>
        <taxon>Myxococcales</taxon>
        <taxon>Cystobacterineae</taxon>
        <taxon>Archangiaceae</taxon>
        <taxon>Hyalangium</taxon>
    </lineage>
</organism>
<protein>
    <submittedName>
        <fullName evidence="2">Putative lipoprotein</fullName>
    </submittedName>
</protein>
<evidence type="ECO:0000256" key="1">
    <source>
        <dbReference type="SAM" id="MobiDB-lite"/>
    </source>
</evidence>
<feature type="region of interest" description="Disordered" evidence="1">
    <location>
        <begin position="146"/>
        <end position="209"/>
    </location>
</feature>
<evidence type="ECO:0000313" key="3">
    <source>
        <dbReference type="Proteomes" id="UP000028725"/>
    </source>
</evidence>
<gene>
    <name evidence="2" type="ORF">DB31_2055</name>
</gene>
<dbReference type="EMBL" id="JMCB01000014">
    <property type="protein sequence ID" value="KFE64261.1"/>
    <property type="molecule type" value="Genomic_DNA"/>
</dbReference>
<feature type="region of interest" description="Disordered" evidence="1">
    <location>
        <begin position="1"/>
        <end position="40"/>
    </location>
</feature>
<sequence>MNGVPPEKQEAVRQAEKERQQLSAKKDRAHGALQETKRELDLAHREVEAAELRKDAQEKLLEAEKLTGQPASVQQVEAQLRAADRALEVAQARVRWRQVKVDAAVALRECHDKELQHADAELDYARYRVLKESGDTRVHAYTDEEFVSKSSDAKSEADDACRESAARTKDEREALAQWEELRGPLQARGGLVSPPVGASGTPQLRGPAR</sequence>
<dbReference type="STRING" id="394096.DB31_2055"/>
<proteinExistence type="predicted"/>
<dbReference type="AlphaFoldDB" id="A0A085W998"/>
<keyword evidence="2" id="KW-0449">Lipoprotein</keyword>
<feature type="compositionally biased region" description="Basic and acidic residues" evidence="1">
    <location>
        <begin position="151"/>
        <end position="182"/>
    </location>
</feature>
<keyword evidence="3" id="KW-1185">Reference proteome</keyword>
<comment type="caution">
    <text evidence="2">The sequence shown here is derived from an EMBL/GenBank/DDBJ whole genome shotgun (WGS) entry which is preliminary data.</text>
</comment>
<evidence type="ECO:0000313" key="2">
    <source>
        <dbReference type="EMBL" id="KFE64261.1"/>
    </source>
</evidence>
<feature type="compositionally biased region" description="Basic and acidic residues" evidence="1">
    <location>
        <begin position="7"/>
        <end position="40"/>
    </location>
</feature>
<name>A0A085W998_9BACT</name>
<accession>A0A085W998</accession>